<evidence type="ECO:0000313" key="1">
    <source>
        <dbReference type="Proteomes" id="UP000050795"/>
    </source>
</evidence>
<reference evidence="2" key="2">
    <citation type="submission" date="2023-11" db="UniProtKB">
        <authorList>
            <consortium name="WormBaseParasite"/>
        </authorList>
    </citation>
    <scope>IDENTIFICATION</scope>
</reference>
<accession>A0AA85JLR0</accession>
<organism evidence="1 2">
    <name type="scientific">Trichobilharzia regenti</name>
    <name type="common">Nasal bird schistosome</name>
    <dbReference type="NCBI Taxonomy" id="157069"/>
    <lineage>
        <taxon>Eukaryota</taxon>
        <taxon>Metazoa</taxon>
        <taxon>Spiralia</taxon>
        <taxon>Lophotrochozoa</taxon>
        <taxon>Platyhelminthes</taxon>
        <taxon>Trematoda</taxon>
        <taxon>Digenea</taxon>
        <taxon>Strigeidida</taxon>
        <taxon>Schistosomatoidea</taxon>
        <taxon>Schistosomatidae</taxon>
        <taxon>Trichobilharzia</taxon>
    </lineage>
</organism>
<protein>
    <submittedName>
        <fullName evidence="2">Uncharacterized protein</fullName>
    </submittedName>
</protein>
<sequence>MSDSYYHYHQQDNYYSTHKVCICPKHIQDILNEYFMIYEGKIKNLINQISNHHHHDHQEEIYPIDIDLHERLYILWIGYFYELYIKPDSLFQIFWLFLPMDDNDTETLKYRRNVIWSKKIPAKFRFQCPVLQYIRRHISVKPVNNNLPCHGFKIEFTDTYSSSTALNLTNSKDRNNLTLVKSTLPSVNYKNDLKGMATSKIDIVSNGNQQTPVESLPSIKDKTVQIQKNCTDKLTPVDEEFQKLSITVQQNQQLLEQHSKSDNYRNLSNAHLSTDLNKADDDDDNDNSNNKKDELMAELNNATKVVEVEMLVKDKPVQKQSQNCMSKKTPVRISRYI</sequence>
<keyword evidence="1" id="KW-1185">Reference proteome</keyword>
<reference evidence="1" key="1">
    <citation type="submission" date="2022-06" db="EMBL/GenBank/DDBJ databases">
        <authorList>
            <person name="Berger JAMES D."/>
            <person name="Berger JAMES D."/>
        </authorList>
    </citation>
    <scope>NUCLEOTIDE SEQUENCE [LARGE SCALE GENOMIC DNA]</scope>
</reference>
<dbReference type="AlphaFoldDB" id="A0AA85JLR0"/>
<dbReference type="WBParaSite" id="TREG1_27400.2">
    <property type="protein sequence ID" value="TREG1_27400.2"/>
    <property type="gene ID" value="TREG1_27400"/>
</dbReference>
<proteinExistence type="predicted"/>
<evidence type="ECO:0000313" key="2">
    <source>
        <dbReference type="WBParaSite" id="TREG1_27400.2"/>
    </source>
</evidence>
<dbReference type="Proteomes" id="UP000050795">
    <property type="component" value="Unassembled WGS sequence"/>
</dbReference>
<name>A0AA85JLR0_TRIRE</name>